<dbReference type="Gene3D" id="3.60.20.10">
    <property type="entry name" value="Glutamine Phosphoribosylpyrophosphate, subunit 1, domain 1"/>
    <property type="match status" value="1"/>
</dbReference>
<dbReference type="GO" id="GO:0005524">
    <property type="term" value="F:ATP binding"/>
    <property type="evidence" value="ECO:0007669"/>
    <property type="project" value="UniProtKB-KW"/>
</dbReference>
<comment type="catalytic activity">
    <reaction evidence="8">
        <text>L-aspartate + L-glutamine + ATP + H2O = L-asparagine + L-glutamate + AMP + diphosphate + H(+)</text>
        <dbReference type="Rhea" id="RHEA:12228"/>
        <dbReference type="ChEBI" id="CHEBI:15377"/>
        <dbReference type="ChEBI" id="CHEBI:15378"/>
        <dbReference type="ChEBI" id="CHEBI:29985"/>
        <dbReference type="ChEBI" id="CHEBI:29991"/>
        <dbReference type="ChEBI" id="CHEBI:30616"/>
        <dbReference type="ChEBI" id="CHEBI:33019"/>
        <dbReference type="ChEBI" id="CHEBI:58048"/>
        <dbReference type="ChEBI" id="CHEBI:58359"/>
        <dbReference type="ChEBI" id="CHEBI:456215"/>
        <dbReference type="EC" id="6.3.5.4"/>
    </reaction>
</comment>
<sequence>MSGIVAIKNNFNKADVEKMLDKLHHRGPDDTHLYQKGDYFIGEKVLASEFSSQDSNTEMNKIMAIDGEPLLHDTFITKDKLLDLYEKEGPEFVSYLGNGFSLILLENDRIFVARDTFGRKPLYYAIDDNGNFHFASEMKALRDYFNNIEIFPPGSYYTEQAGIQSFSSVPLFHSNIKDDPGSKDYYEKAAKLNYLMTKAVSEAWKEAKDPAVFLSGGVDSSVVAVALANLTDKKINTFAVGTENSEDILNARKVSEYIQSHHVELTYNKDDMFEVLPEVIYYLESFDVELVNSSIANFLVSKLAKEHGFDVVLSGEGADELFGGYHHLKDCKTDTELNEALEGLLRGLHNGGLQRVDRMTSAHSLNCRMPFLHHKIINFAKRIPCDWKISRDGMEKLLLRQAFDGDLPSEVLWRKKAQFGIGSGNEKTMEQVIDSEISDDEFNEDAQRYDLKFKSKEEYYYFKIFEKFFPGKGVIKNVNRWLV</sequence>
<dbReference type="EC" id="6.3.5.4" evidence="1"/>
<feature type="domain" description="Glutamine amidotransferase type-2" evidence="10">
    <location>
        <begin position="2"/>
        <end position="162"/>
    </location>
</feature>
<evidence type="ECO:0000256" key="8">
    <source>
        <dbReference type="ARBA" id="ARBA00048741"/>
    </source>
</evidence>
<dbReference type="InterPro" id="IPR014729">
    <property type="entry name" value="Rossmann-like_a/b/a_fold"/>
</dbReference>
<dbReference type="Proteomes" id="UP000214588">
    <property type="component" value="Unassembled WGS sequence"/>
</dbReference>
<evidence type="ECO:0000256" key="7">
    <source>
        <dbReference type="ARBA" id="ARBA00029440"/>
    </source>
</evidence>
<keyword evidence="5" id="KW-0067">ATP-binding</keyword>
<evidence type="ECO:0000256" key="1">
    <source>
        <dbReference type="ARBA" id="ARBA00012737"/>
    </source>
</evidence>
<evidence type="ECO:0000256" key="3">
    <source>
        <dbReference type="ARBA" id="ARBA00022605"/>
    </source>
</evidence>
<accession>A0A226BX04</accession>
<dbReference type="InterPro" id="IPR001962">
    <property type="entry name" value="Asn_synthase"/>
</dbReference>
<dbReference type="PANTHER" id="PTHR11772:SF2">
    <property type="entry name" value="ASPARAGINE SYNTHETASE [GLUTAMINE-HYDROLYZING]"/>
    <property type="match status" value="1"/>
</dbReference>
<dbReference type="Pfam" id="PF00733">
    <property type="entry name" value="Asn_synthase"/>
    <property type="match status" value="2"/>
</dbReference>
<evidence type="ECO:0000256" key="4">
    <source>
        <dbReference type="ARBA" id="ARBA00022741"/>
    </source>
</evidence>
<dbReference type="AlphaFoldDB" id="A0A226BX04"/>
<dbReference type="SUPFAM" id="SSF52402">
    <property type="entry name" value="Adenine nucleotide alpha hydrolases-like"/>
    <property type="match status" value="1"/>
</dbReference>
<dbReference type="RefSeq" id="WP_089024624.1">
    <property type="nucleotide sequence ID" value="NZ_NIQC01000054.1"/>
</dbReference>
<organism evidence="11 12">
    <name type="scientific">Natranaerobius trueperi</name>
    <dbReference type="NCBI Taxonomy" id="759412"/>
    <lineage>
        <taxon>Bacteria</taxon>
        <taxon>Bacillati</taxon>
        <taxon>Bacillota</taxon>
        <taxon>Clostridia</taxon>
        <taxon>Natranaerobiales</taxon>
        <taxon>Natranaerobiaceae</taxon>
        <taxon>Natranaerobius</taxon>
    </lineage>
</organism>
<dbReference type="GO" id="GO:0006529">
    <property type="term" value="P:asparagine biosynthetic process"/>
    <property type="evidence" value="ECO:0007669"/>
    <property type="project" value="UniProtKB-KW"/>
</dbReference>
<evidence type="ECO:0000256" key="5">
    <source>
        <dbReference type="ARBA" id="ARBA00022840"/>
    </source>
</evidence>
<evidence type="ECO:0000256" key="9">
    <source>
        <dbReference type="PIRSR" id="PIRSR001589-3"/>
    </source>
</evidence>
<evidence type="ECO:0000313" key="12">
    <source>
        <dbReference type="Proteomes" id="UP000214588"/>
    </source>
</evidence>
<evidence type="ECO:0000313" key="11">
    <source>
        <dbReference type="EMBL" id="OWZ82660.1"/>
    </source>
</evidence>
<keyword evidence="3" id="KW-0028">Amino-acid biosynthesis</keyword>
<evidence type="ECO:0000256" key="6">
    <source>
        <dbReference type="ARBA" id="ARBA00022888"/>
    </source>
</evidence>
<dbReference type="InterPro" id="IPR029055">
    <property type="entry name" value="Ntn_hydrolases_N"/>
</dbReference>
<keyword evidence="4" id="KW-0547">Nucleotide-binding</keyword>
<keyword evidence="12" id="KW-1185">Reference proteome</keyword>
<dbReference type="PROSITE" id="PS51278">
    <property type="entry name" value="GATASE_TYPE_2"/>
    <property type="match status" value="1"/>
</dbReference>
<protein>
    <recommendedName>
        <fullName evidence="1">asparagine synthase (glutamine-hydrolyzing)</fullName>
        <ecNumber evidence="1">6.3.5.4</ecNumber>
    </recommendedName>
</protein>
<dbReference type="InterPro" id="IPR017932">
    <property type="entry name" value="GATase_2_dom"/>
</dbReference>
<keyword evidence="6" id="KW-0061">Asparagine biosynthesis</keyword>
<comment type="caution">
    <text evidence="11">The sequence shown here is derived from an EMBL/GenBank/DDBJ whole genome shotgun (WGS) entry which is preliminary data.</text>
</comment>
<reference evidence="11 12" key="1">
    <citation type="submission" date="2017-06" db="EMBL/GenBank/DDBJ databases">
        <title>Draft Genome Sequence of Natranaerobius trueperi halophilic, alkalithermophilic bacteria from soda lakes.</title>
        <authorList>
            <person name="Zhao B."/>
        </authorList>
    </citation>
    <scope>NUCLEOTIDE SEQUENCE [LARGE SCALE GENOMIC DNA]</scope>
    <source>
        <strain evidence="11 12">DSM 18760</strain>
    </source>
</reference>
<dbReference type="EMBL" id="NIQC01000054">
    <property type="protein sequence ID" value="OWZ82660.1"/>
    <property type="molecule type" value="Genomic_DNA"/>
</dbReference>
<dbReference type="CDD" id="cd01991">
    <property type="entry name" value="Asn_synthase_B_C"/>
    <property type="match status" value="1"/>
</dbReference>
<dbReference type="Pfam" id="PF13537">
    <property type="entry name" value="GATase_7"/>
    <property type="match status" value="1"/>
</dbReference>
<dbReference type="GO" id="GO:0004066">
    <property type="term" value="F:asparagine synthase (glutamine-hydrolyzing) activity"/>
    <property type="evidence" value="ECO:0007669"/>
    <property type="project" value="UniProtKB-EC"/>
</dbReference>
<name>A0A226BX04_9FIRM</name>
<evidence type="ECO:0000259" key="10">
    <source>
        <dbReference type="PROSITE" id="PS51278"/>
    </source>
</evidence>
<proteinExistence type="predicted"/>
<dbReference type="GO" id="GO:0005829">
    <property type="term" value="C:cytosol"/>
    <property type="evidence" value="ECO:0007669"/>
    <property type="project" value="TreeGrafter"/>
</dbReference>
<gene>
    <name evidence="11" type="ORF">CDO51_12865</name>
</gene>
<keyword evidence="2" id="KW-0436">Ligase</keyword>
<dbReference type="InterPro" id="IPR006426">
    <property type="entry name" value="Asn_synth_AEB"/>
</dbReference>
<dbReference type="PANTHER" id="PTHR11772">
    <property type="entry name" value="ASPARAGINE SYNTHETASE"/>
    <property type="match status" value="1"/>
</dbReference>
<dbReference type="SUPFAM" id="SSF56235">
    <property type="entry name" value="N-terminal nucleophile aminohydrolases (Ntn hydrolases)"/>
    <property type="match status" value="1"/>
</dbReference>
<dbReference type="InterPro" id="IPR050795">
    <property type="entry name" value="Asn_Synthetase"/>
</dbReference>
<feature type="site" description="Important for beta-aspartyl-AMP intermediate formation" evidence="9">
    <location>
        <position position="316"/>
    </location>
</feature>
<comment type="pathway">
    <text evidence="7">Amino-acid biosynthesis.</text>
</comment>
<dbReference type="OrthoDB" id="9763290at2"/>
<dbReference type="PIRSF" id="PIRSF001589">
    <property type="entry name" value="Asn_synthetase_glu-h"/>
    <property type="match status" value="1"/>
</dbReference>
<dbReference type="Gene3D" id="3.40.50.620">
    <property type="entry name" value="HUPs"/>
    <property type="match status" value="1"/>
</dbReference>
<evidence type="ECO:0000256" key="2">
    <source>
        <dbReference type="ARBA" id="ARBA00022598"/>
    </source>
</evidence>